<keyword evidence="1" id="KW-0167">Capsid protein</keyword>
<accession>A0A6B9HD34</accession>
<evidence type="ECO:0000313" key="1">
    <source>
        <dbReference type="EMBL" id="QGY72631.1"/>
    </source>
</evidence>
<dbReference type="InterPro" id="IPR036332">
    <property type="entry name" value="Major_coat_LA-virus_sf"/>
</dbReference>
<reference evidence="1" key="1">
    <citation type="journal article" date="2020" name="Virus Evol.">
        <title>Analysis of the virome associated to grapevine downy mildew lesions reveals new mycovirus lineages.</title>
        <authorList>
            <person name="Chiapello M."/>
            <person name="Rodriguez-Romero J."/>
            <person name="Ayllon M.A."/>
            <person name="Turina M."/>
        </authorList>
    </citation>
    <scope>NUCLEOTIDE SEQUENCE</scope>
    <source>
        <strain evidence="1">DMS6_DN42927</strain>
    </source>
</reference>
<proteinExistence type="predicted"/>
<sequence length="683" mass="76430">MQTSFIESIATTGFSKEFEPRFEQGRFTLVNRSVAKANQGGHEYATNLELSTNFQIAGMKPTARAGLPETDLSGINKKYIDDSGVYNMNLALDEFTRKAPGMRMTRIEAEAFAKSSITTDSHEAFIYNMLVSWIKALIYNDTSGKEGKFHVKQSAYSDSHVTVGVKGQVSDVLHEIELGPPVQDYNSETPFVMRNSTNYWLSPYVIRISNKSVKQAAFYYSHTFGRDGDSPLNVDIPIPGLDMHQTLIEPTAGSLPAIVDFEEVPWDRPDIIWTWIKDYVSLNRVEGAFASAFETLASVHSQPMPSYQESAHWHKSKQNLTLAPFTPTRARIPGNLEGEPYSEDLNARDFILDDTSSPRKYLMTSAVATYMSWMGLYAIVDNYSRECVDWRTAFITGDEEMGVLTQLHARAALISIIVGKDVTTCMTQNCHISYDISAMADQDEVIFDIVHEELYPMSVKLEGPVPYVSGSLLLGAVSCDVLAMRHLHSIIEAESDDRGTMSVQDGMNLVHIYRLFGHEVELQHSRSGEVYKLFSSYKECVVSPSLLLDRTRDFDMVTAASQIVRDGRNSDLPPVEVFRRGEKISMVVGKPNLVLVHYGSRQRPVRPTAMLKKRRQEIKFKVKTNVVIEKVTMRSNTHGAARQSGFYTDTIEPAPTRPSHAAVVAVTQVVPDLEENEPVEGAE</sequence>
<organism evidence="1">
    <name type="scientific">Plasmopara viticola lesion associated toti 3</name>
    <dbReference type="NCBI Taxonomy" id="2689134"/>
    <lineage>
        <taxon>Viruses</taxon>
        <taxon>Riboviria</taxon>
        <taxon>Orthornavirae</taxon>
        <taxon>Duplornaviricota</taxon>
        <taxon>Chrymotiviricetes</taxon>
        <taxon>Ghabrivirales</taxon>
        <taxon>Alphatotivirineae</taxon>
        <taxon>Orthototiviridae</taxon>
        <taxon>Totivirus</taxon>
        <taxon>Totivirus sanjyu</taxon>
    </lineage>
</organism>
<dbReference type="Gene3D" id="3.90.1840.10">
    <property type="entry name" value="Major capsid protein"/>
    <property type="match status" value="1"/>
</dbReference>
<dbReference type="GO" id="GO:0019028">
    <property type="term" value="C:viral capsid"/>
    <property type="evidence" value="ECO:0007669"/>
    <property type="project" value="UniProtKB-KW"/>
</dbReference>
<keyword evidence="1" id="KW-0946">Virion</keyword>
<dbReference type="SUPFAM" id="SSF82856">
    <property type="entry name" value="L-A virus major coat protein"/>
    <property type="match status" value="1"/>
</dbReference>
<dbReference type="EMBL" id="MN545912">
    <property type="protein sequence ID" value="QGY72631.1"/>
    <property type="molecule type" value="Genomic_RNA"/>
</dbReference>
<name>A0A6B9HD34_9VIRU</name>
<protein>
    <submittedName>
        <fullName evidence="1">Putative coat protein</fullName>
    </submittedName>
</protein>